<proteinExistence type="inferred from homology"/>
<dbReference type="InterPro" id="IPR057326">
    <property type="entry name" value="KR_dom"/>
</dbReference>
<evidence type="ECO:0000313" key="4">
    <source>
        <dbReference type="EMBL" id="ROL42552.1"/>
    </source>
</evidence>
<name>A0A3N0Y8J1_ANAGA</name>
<dbReference type="OrthoDB" id="47007at2759"/>
<dbReference type="GO" id="GO:0016491">
    <property type="term" value="F:oxidoreductase activity"/>
    <property type="evidence" value="ECO:0007669"/>
    <property type="project" value="UniProtKB-KW"/>
</dbReference>
<dbReference type="PRINTS" id="PR00081">
    <property type="entry name" value="GDHRDH"/>
</dbReference>
<gene>
    <name evidence="4" type="ORF">DPX16_13959</name>
</gene>
<keyword evidence="5" id="KW-1185">Reference proteome</keyword>
<organism evidence="4 5">
    <name type="scientific">Anabarilius grahami</name>
    <name type="common">Kanglang fish</name>
    <name type="synonym">Barilius grahami</name>
    <dbReference type="NCBI Taxonomy" id="495550"/>
    <lineage>
        <taxon>Eukaryota</taxon>
        <taxon>Metazoa</taxon>
        <taxon>Chordata</taxon>
        <taxon>Craniata</taxon>
        <taxon>Vertebrata</taxon>
        <taxon>Euteleostomi</taxon>
        <taxon>Actinopterygii</taxon>
        <taxon>Neopterygii</taxon>
        <taxon>Teleostei</taxon>
        <taxon>Ostariophysi</taxon>
        <taxon>Cypriniformes</taxon>
        <taxon>Xenocyprididae</taxon>
        <taxon>Xenocypridinae</taxon>
        <taxon>Xenocypridinae incertae sedis</taxon>
        <taxon>Anabarilius</taxon>
    </lineage>
</organism>
<dbReference type="PANTHER" id="PTHR43975:SF2">
    <property type="entry name" value="EG:BACR7A4.14 PROTEIN-RELATED"/>
    <property type="match status" value="1"/>
</dbReference>
<dbReference type="InterPro" id="IPR029000">
    <property type="entry name" value="Cyclophilin-like_dom_sf"/>
</dbReference>
<feature type="domain" description="PPIase cyclophilin-type" evidence="3">
    <location>
        <begin position="6"/>
        <end position="198"/>
    </location>
</feature>
<dbReference type="PANTHER" id="PTHR43975">
    <property type="entry name" value="ZGC:101858"/>
    <property type="match status" value="1"/>
</dbReference>
<dbReference type="PROSITE" id="PS00170">
    <property type="entry name" value="CSA_PPIASE_1"/>
    <property type="match status" value="1"/>
</dbReference>
<dbReference type="SUPFAM" id="SSF50891">
    <property type="entry name" value="Cyclophilin-like"/>
    <property type="match status" value="1"/>
</dbReference>
<sequence length="422" mass="45578">MDILDDMGAVTLHTDLGDIKIELFCEKCPKSCENFIALSAGGFYSGCIFHRNIKGFMVQTGDPTAIEGVSTDDGGGERVSKREICRKRCLRDITKEKKVSGISLEKKGYDQARALRPTLILEKHFGGGAMKHNVRGVVAMANNGPNTNASQFFFTYAKQPHLDMKYTVFGKIIDGLETLDELEKLPVNEKTFRPLNDVGSLNDKVTLITGASSGIGAGTALLFAKLGARLALNGRDVENLTKVAQECEACGAVKPLLVPGDLTDEDTVKRTVEEVIAHFGKLDVLINSAGILTLGSIETTDMAQYDKVMSVNVRSVYHLTHLCVPHLIKTKGSIVNVSSVNGQRSFPGVLAYCMSKSAIDQFTRCVALGEFLEKSKETHALGRPGEVEEVAHAIAFLASDAATFITGVNLPVDGGRHAMCPR</sequence>
<protein>
    <submittedName>
        <fullName evidence="4">Peptidyl-prolyl cis-trans isomerase-like 3</fullName>
    </submittedName>
</protein>
<dbReference type="Pfam" id="PF00106">
    <property type="entry name" value="adh_short"/>
    <property type="match status" value="1"/>
</dbReference>
<dbReference type="InterPro" id="IPR002130">
    <property type="entry name" value="Cyclophilin-type_PPIase_dom"/>
</dbReference>
<dbReference type="GO" id="GO:0003755">
    <property type="term" value="F:peptidyl-prolyl cis-trans isomerase activity"/>
    <property type="evidence" value="ECO:0007669"/>
    <property type="project" value="InterPro"/>
</dbReference>
<dbReference type="Proteomes" id="UP000281406">
    <property type="component" value="Unassembled WGS sequence"/>
</dbReference>
<dbReference type="FunFam" id="3.40.50.720:FF:000084">
    <property type="entry name" value="Short-chain dehydrogenase reductase"/>
    <property type="match status" value="1"/>
</dbReference>
<keyword evidence="1" id="KW-0560">Oxidoreductase</keyword>
<evidence type="ECO:0000256" key="2">
    <source>
        <dbReference type="RuleBase" id="RU000363"/>
    </source>
</evidence>
<dbReference type="InterPro" id="IPR002347">
    <property type="entry name" value="SDR_fam"/>
</dbReference>
<dbReference type="InterPro" id="IPR036291">
    <property type="entry name" value="NAD(P)-bd_dom_sf"/>
</dbReference>
<dbReference type="PRINTS" id="PR00080">
    <property type="entry name" value="SDRFAMILY"/>
</dbReference>
<dbReference type="Gene3D" id="2.40.100.10">
    <property type="entry name" value="Cyclophilin-like"/>
    <property type="match status" value="1"/>
</dbReference>
<dbReference type="InterPro" id="IPR020892">
    <property type="entry name" value="Cyclophilin-type_PPIase_CS"/>
</dbReference>
<reference evidence="4 5" key="1">
    <citation type="submission" date="2018-10" db="EMBL/GenBank/DDBJ databases">
        <title>Genome assembly for a Yunnan-Guizhou Plateau 3E fish, Anabarilius grahami (Regan), and its evolutionary and genetic applications.</title>
        <authorList>
            <person name="Jiang W."/>
        </authorList>
    </citation>
    <scope>NUCLEOTIDE SEQUENCE [LARGE SCALE GENOMIC DNA]</scope>
    <source>
        <strain evidence="4">AG-KIZ</strain>
        <tissue evidence="4">Muscle</tissue>
    </source>
</reference>
<comment type="caution">
    <text evidence="4">The sequence shown here is derived from an EMBL/GenBank/DDBJ whole genome shotgun (WGS) entry which is preliminary data.</text>
</comment>
<dbReference type="Pfam" id="PF13561">
    <property type="entry name" value="adh_short_C2"/>
    <property type="match status" value="1"/>
</dbReference>
<dbReference type="SMART" id="SM00822">
    <property type="entry name" value="PKS_KR"/>
    <property type="match status" value="1"/>
</dbReference>
<evidence type="ECO:0000259" key="3">
    <source>
        <dbReference type="PROSITE" id="PS50072"/>
    </source>
</evidence>
<dbReference type="Gene3D" id="3.40.50.720">
    <property type="entry name" value="NAD(P)-binding Rossmann-like Domain"/>
    <property type="match status" value="1"/>
</dbReference>
<dbReference type="PROSITE" id="PS00061">
    <property type="entry name" value="ADH_SHORT"/>
    <property type="match status" value="1"/>
</dbReference>
<dbReference type="AlphaFoldDB" id="A0A3N0Y8J1"/>
<dbReference type="InterPro" id="IPR020904">
    <property type="entry name" value="Sc_DH/Rdtase_CS"/>
</dbReference>
<comment type="similarity">
    <text evidence="2">Belongs to the short-chain dehydrogenases/reductases (SDR) family.</text>
</comment>
<dbReference type="PROSITE" id="PS50072">
    <property type="entry name" value="CSA_PPIASE_2"/>
    <property type="match status" value="1"/>
</dbReference>
<accession>A0A3N0Y8J1</accession>
<dbReference type="GO" id="GO:0006629">
    <property type="term" value="P:lipid metabolic process"/>
    <property type="evidence" value="ECO:0007669"/>
    <property type="project" value="UniProtKB-ARBA"/>
</dbReference>
<dbReference type="SUPFAM" id="SSF51735">
    <property type="entry name" value="NAD(P)-binding Rossmann-fold domains"/>
    <property type="match status" value="1"/>
</dbReference>
<keyword evidence="4" id="KW-0413">Isomerase</keyword>
<evidence type="ECO:0000313" key="5">
    <source>
        <dbReference type="Proteomes" id="UP000281406"/>
    </source>
</evidence>
<evidence type="ECO:0000256" key="1">
    <source>
        <dbReference type="ARBA" id="ARBA00023002"/>
    </source>
</evidence>
<dbReference type="Pfam" id="PF00160">
    <property type="entry name" value="Pro_isomerase"/>
    <property type="match status" value="1"/>
</dbReference>
<dbReference type="EMBL" id="RJVU01049572">
    <property type="protein sequence ID" value="ROL42552.1"/>
    <property type="molecule type" value="Genomic_DNA"/>
</dbReference>
<dbReference type="GO" id="GO:0006457">
    <property type="term" value="P:protein folding"/>
    <property type="evidence" value="ECO:0007669"/>
    <property type="project" value="InterPro"/>
</dbReference>